<proteinExistence type="predicted"/>
<dbReference type="AlphaFoldDB" id="A0A645DC08"/>
<reference evidence="1" key="1">
    <citation type="submission" date="2019-08" db="EMBL/GenBank/DDBJ databases">
        <authorList>
            <person name="Kucharzyk K."/>
            <person name="Murdoch R.W."/>
            <person name="Higgins S."/>
            <person name="Loffler F."/>
        </authorList>
    </citation>
    <scope>NUCLEOTIDE SEQUENCE</scope>
</reference>
<name>A0A645DC08_9ZZZZ</name>
<evidence type="ECO:0000313" key="1">
    <source>
        <dbReference type="EMBL" id="MPM86548.1"/>
    </source>
</evidence>
<sequence>MPRFWLAKLLVQSLAPVVEVISITHAQQFLEHPLDHCRIRRSTAFHAFFAQVFEHQLQVVRYRPAYPPDDDCTQAFVKIDGVAPGKFT</sequence>
<dbReference type="EMBL" id="VSSQ01034557">
    <property type="protein sequence ID" value="MPM86548.1"/>
    <property type="molecule type" value="Genomic_DNA"/>
</dbReference>
<organism evidence="1">
    <name type="scientific">bioreactor metagenome</name>
    <dbReference type="NCBI Taxonomy" id="1076179"/>
    <lineage>
        <taxon>unclassified sequences</taxon>
        <taxon>metagenomes</taxon>
        <taxon>ecological metagenomes</taxon>
    </lineage>
</organism>
<protein>
    <submittedName>
        <fullName evidence="1">Uncharacterized protein</fullName>
    </submittedName>
</protein>
<gene>
    <name evidence="1" type="ORF">SDC9_133637</name>
</gene>
<comment type="caution">
    <text evidence="1">The sequence shown here is derived from an EMBL/GenBank/DDBJ whole genome shotgun (WGS) entry which is preliminary data.</text>
</comment>
<accession>A0A645DC08</accession>